<dbReference type="AlphaFoldDB" id="A0A4R3MV60"/>
<dbReference type="InterPro" id="IPR029045">
    <property type="entry name" value="ClpP/crotonase-like_dom_sf"/>
</dbReference>
<dbReference type="InterPro" id="IPR001753">
    <property type="entry name" value="Enoyl-CoA_hydra/iso"/>
</dbReference>
<evidence type="ECO:0000313" key="2">
    <source>
        <dbReference type="EMBL" id="TCT20398.1"/>
    </source>
</evidence>
<keyword evidence="3" id="KW-1185">Reference proteome</keyword>
<gene>
    <name evidence="2" type="ORF">EDC34_1121</name>
</gene>
<evidence type="ECO:0000256" key="1">
    <source>
        <dbReference type="ARBA" id="ARBA00005254"/>
    </source>
</evidence>
<name>A0A4R3MV60_9GAMM</name>
<dbReference type="GO" id="GO:0003824">
    <property type="term" value="F:catalytic activity"/>
    <property type="evidence" value="ECO:0007669"/>
    <property type="project" value="UniProtKB-ARBA"/>
</dbReference>
<dbReference type="OrthoDB" id="8640486at2"/>
<protein>
    <submittedName>
        <fullName evidence="2">Enoyl-CoA hydratase/carnithine racemase</fullName>
    </submittedName>
</protein>
<sequence>MSLITTRVHGDIHELQLARPPVNALNPLLCLELAHGIERAVMQGAAGIVLAGGPKVFSAGLDVPYLLSLGDDRDALLQAWSAFFRAARALAACPVPVAAAMAGHAPAGGCVLALCCDYRVLADGPYRIGLNETQVGLVAPEGIQALLARVVGAHRAERLLVEGAMPEAREALRIGLVDELTDIDDVPARARAWLEQLLQLPSMPMRETRAIARRDVVAALAPERIELERFVEQWSHPDTQAALRAMLARIGK</sequence>
<dbReference type="Gene3D" id="3.90.226.10">
    <property type="entry name" value="2-enoyl-CoA Hydratase, Chain A, domain 1"/>
    <property type="match status" value="1"/>
</dbReference>
<organism evidence="2 3">
    <name type="scientific">Thermomonas haemolytica</name>
    <dbReference type="NCBI Taxonomy" id="141949"/>
    <lineage>
        <taxon>Bacteria</taxon>
        <taxon>Pseudomonadati</taxon>
        <taxon>Pseudomonadota</taxon>
        <taxon>Gammaproteobacteria</taxon>
        <taxon>Lysobacterales</taxon>
        <taxon>Lysobacteraceae</taxon>
        <taxon>Thermomonas</taxon>
    </lineage>
</organism>
<dbReference type="EMBL" id="SMAP01000012">
    <property type="protein sequence ID" value="TCT20398.1"/>
    <property type="molecule type" value="Genomic_DNA"/>
</dbReference>
<accession>A0A4R3MV60</accession>
<comment type="caution">
    <text evidence="2">The sequence shown here is derived from an EMBL/GenBank/DDBJ whole genome shotgun (WGS) entry which is preliminary data.</text>
</comment>
<proteinExistence type="inferred from homology"/>
<dbReference type="PANTHER" id="PTHR11941:SF54">
    <property type="entry name" value="ENOYL-COA HYDRATASE, MITOCHONDRIAL"/>
    <property type="match status" value="1"/>
</dbReference>
<dbReference type="CDD" id="cd06558">
    <property type="entry name" value="crotonase-like"/>
    <property type="match status" value="1"/>
</dbReference>
<reference evidence="2 3" key="1">
    <citation type="submission" date="2019-03" db="EMBL/GenBank/DDBJ databases">
        <title>Genomic Encyclopedia of Type Strains, Phase IV (KMG-IV): sequencing the most valuable type-strain genomes for metagenomic binning, comparative biology and taxonomic classification.</title>
        <authorList>
            <person name="Goeker M."/>
        </authorList>
    </citation>
    <scope>NUCLEOTIDE SEQUENCE [LARGE SCALE GENOMIC DNA]</scope>
    <source>
        <strain evidence="2 3">DSM 13605</strain>
    </source>
</reference>
<dbReference type="RefSeq" id="WP_114961021.1">
    <property type="nucleotide sequence ID" value="NZ_MSZW01000004.1"/>
</dbReference>
<comment type="similarity">
    <text evidence="1">Belongs to the enoyl-CoA hydratase/isomerase family.</text>
</comment>
<dbReference type="Proteomes" id="UP000295414">
    <property type="component" value="Unassembled WGS sequence"/>
</dbReference>
<evidence type="ECO:0000313" key="3">
    <source>
        <dbReference type="Proteomes" id="UP000295414"/>
    </source>
</evidence>
<dbReference type="SUPFAM" id="SSF52096">
    <property type="entry name" value="ClpP/crotonase"/>
    <property type="match status" value="1"/>
</dbReference>
<dbReference type="GO" id="GO:0006635">
    <property type="term" value="P:fatty acid beta-oxidation"/>
    <property type="evidence" value="ECO:0007669"/>
    <property type="project" value="TreeGrafter"/>
</dbReference>
<dbReference type="PANTHER" id="PTHR11941">
    <property type="entry name" value="ENOYL-COA HYDRATASE-RELATED"/>
    <property type="match status" value="1"/>
</dbReference>
<dbReference type="Pfam" id="PF00378">
    <property type="entry name" value="ECH_1"/>
    <property type="match status" value="1"/>
</dbReference>